<evidence type="ECO:0000256" key="1">
    <source>
        <dbReference type="ARBA" id="ARBA00009437"/>
    </source>
</evidence>
<evidence type="ECO:0000259" key="5">
    <source>
        <dbReference type="PROSITE" id="PS50931"/>
    </source>
</evidence>
<dbReference type="Gene3D" id="1.10.10.10">
    <property type="entry name" value="Winged helix-like DNA-binding domain superfamily/Winged helix DNA-binding domain"/>
    <property type="match status" value="1"/>
</dbReference>
<dbReference type="InterPro" id="IPR000847">
    <property type="entry name" value="LysR_HTH_N"/>
</dbReference>
<sequence>MIDFEWYRSFIHVYQQRSVSAAARIRFLTQPAVSQHIAALEAELQSSLFIRAPRQMVPTDAGKELYTQVVGLIDRLEELSLEMKYVAGEQVRPLLKFGGPTEFITHEVIPVLPLDLAQYIGDFGLTDQLLKRLAIGELDFVISTKRIEEPGIQYVPIADETFFLVAPYAWEQPDDDLKGWMDRQPWISYGLELPIIRRYYQTQFGERPDIRPEMVLPNVDAILKAVASSHGVSVLPDYLIRQALKDETIQLIAPERFATNHIYMAYRTESRHDPLMLDILAALQHKK</sequence>
<name>A0A653I6X8_9BACL</name>
<dbReference type="InterPro" id="IPR005119">
    <property type="entry name" value="LysR_subst-bd"/>
</dbReference>
<dbReference type="InterPro" id="IPR036390">
    <property type="entry name" value="WH_DNA-bd_sf"/>
</dbReference>
<dbReference type="SUPFAM" id="SSF46785">
    <property type="entry name" value="Winged helix' DNA-binding domain"/>
    <property type="match status" value="1"/>
</dbReference>
<organism evidence="6 7">
    <name type="scientific">Exiguobacterium oxidotolerans</name>
    <dbReference type="NCBI Taxonomy" id="223958"/>
    <lineage>
        <taxon>Bacteria</taxon>
        <taxon>Bacillati</taxon>
        <taxon>Bacillota</taxon>
        <taxon>Bacilli</taxon>
        <taxon>Bacillales</taxon>
        <taxon>Bacillales Family XII. Incertae Sedis</taxon>
        <taxon>Exiguobacterium</taxon>
    </lineage>
</organism>
<dbReference type="CDD" id="cd05466">
    <property type="entry name" value="PBP2_LTTR_substrate"/>
    <property type="match status" value="1"/>
</dbReference>
<evidence type="ECO:0000256" key="4">
    <source>
        <dbReference type="ARBA" id="ARBA00023163"/>
    </source>
</evidence>
<dbReference type="Pfam" id="PF03466">
    <property type="entry name" value="LysR_substrate"/>
    <property type="match status" value="1"/>
</dbReference>
<keyword evidence="2" id="KW-0805">Transcription regulation</keyword>
<dbReference type="SUPFAM" id="SSF53850">
    <property type="entry name" value="Periplasmic binding protein-like II"/>
    <property type="match status" value="1"/>
</dbReference>
<gene>
    <name evidence="6" type="ORF">EXIGUO9Y_190076</name>
</gene>
<proteinExistence type="inferred from homology"/>
<dbReference type="PRINTS" id="PR00039">
    <property type="entry name" value="HTHLYSR"/>
</dbReference>
<evidence type="ECO:0000313" key="6">
    <source>
        <dbReference type="EMBL" id="VWX34630.1"/>
    </source>
</evidence>
<dbReference type="AlphaFoldDB" id="A0A653I6X8"/>
<dbReference type="PANTHER" id="PTHR30126:SF39">
    <property type="entry name" value="HTH-TYPE TRANSCRIPTIONAL REGULATOR CYSL"/>
    <property type="match status" value="1"/>
</dbReference>
<feature type="domain" description="HTH lysR-type" evidence="5">
    <location>
        <begin position="2"/>
        <end position="59"/>
    </location>
</feature>
<dbReference type="Proteomes" id="UP000439752">
    <property type="component" value="Unassembled WGS sequence"/>
</dbReference>
<dbReference type="GO" id="GO:0003700">
    <property type="term" value="F:DNA-binding transcription factor activity"/>
    <property type="evidence" value="ECO:0007669"/>
    <property type="project" value="InterPro"/>
</dbReference>
<dbReference type="GO" id="GO:0000976">
    <property type="term" value="F:transcription cis-regulatory region binding"/>
    <property type="evidence" value="ECO:0007669"/>
    <property type="project" value="TreeGrafter"/>
</dbReference>
<dbReference type="PANTHER" id="PTHR30126">
    <property type="entry name" value="HTH-TYPE TRANSCRIPTIONAL REGULATOR"/>
    <property type="match status" value="1"/>
</dbReference>
<reference evidence="6 7" key="1">
    <citation type="submission" date="2019-10" db="EMBL/GenBank/DDBJ databases">
        <authorList>
            <person name="Karimi E."/>
        </authorList>
    </citation>
    <scope>NUCLEOTIDE SEQUENCE [LARGE SCALE GENOMIC DNA]</scope>
    <source>
        <strain evidence="6">Exiguobacterium sp. 9Y</strain>
    </source>
</reference>
<dbReference type="RefSeq" id="WP_159173015.1">
    <property type="nucleotide sequence ID" value="NZ_LR732311.1"/>
</dbReference>
<dbReference type="PROSITE" id="PS50931">
    <property type="entry name" value="HTH_LYSR"/>
    <property type="match status" value="1"/>
</dbReference>
<protein>
    <submittedName>
        <fullName evidence="6">Transcriptional regulator, LysR family</fullName>
    </submittedName>
</protein>
<keyword evidence="3" id="KW-0238">DNA-binding</keyword>
<dbReference type="Gene3D" id="3.40.190.10">
    <property type="entry name" value="Periplasmic binding protein-like II"/>
    <property type="match status" value="2"/>
</dbReference>
<evidence type="ECO:0000313" key="7">
    <source>
        <dbReference type="Proteomes" id="UP000439752"/>
    </source>
</evidence>
<keyword evidence="4" id="KW-0804">Transcription</keyword>
<dbReference type="Pfam" id="PF00126">
    <property type="entry name" value="HTH_1"/>
    <property type="match status" value="1"/>
</dbReference>
<evidence type="ECO:0000256" key="2">
    <source>
        <dbReference type="ARBA" id="ARBA00023015"/>
    </source>
</evidence>
<evidence type="ECO:0000256" key="3">
    <source>
        <dbReference type="ARBA" id="ARBA00023125"/>
    </source>
</evidence>
<dbReference type="InterPro" id="IPR036388">
    <property type="entry name" value="WH-like_DNA-bd_sf"/>
</dbReference>
<accession>A0A653I6X8</accession>
<dbReference type="EMBL" id="CABWKQ010000011">
    <property type="protein sequence ID" value="VWX34630.1"/>
    <property type="molecule type" value="Genomic_DNA"/>
</dbReference>
<comment type="similarity">
    <text evidence="1">Belongs to the LysR transcriptional regulatory family.</text>
</comment>
<keyword evidence="7" id="KW-1185">Reference proteome</keyword>